<dbReference type="AlphaFoldDB" id="A0A6J6PF19"/>
<dbReference type="Gene3D" id="1.10.1760.20">
    <property type="match status" value="1"/>
</dbReference>
<feature type="transmembrane region" description="Helical" evidence="7">
    <location>
        <begin position="50"/>
        <end position="72"/>
    </location>
</feature>
<sequence length="244" mass="25022">MQSHLAQIHTMHIPDGFINAPTSAVAGVIAVVGLAFCLNGARRQLDEKTAPLAGLVAVFIFAMQMLNFPVAAGTSGHLLGGALAVILIGPYAGALAVSVVILVQALLFADGGLSAIGLNIINMGLVTAVVGWFVFRWLIKIIGVSRPKVMTAAFVAGLVSVPMSAVAFALEYAIGGTGTIPINTVTVVMVGVHILIGLGEGLITALTVGAVFLVRPDLVYGVHDRLPKKLLVTNPSLSTPANGS</sequence>
<dbReference type="EMBL" id="CAEZWW010000143">
    <property type="protein sequence ID" value="CAB4679377.1"/>
    <property type="molecule type" value="Genomic_DNA"/>
</dbReference>
<protein>
    <submittedName>
        <fullName evidence="9">Unannotated protein</fullName>
    </submittedName>
</protein>
<feature type="transmembrane region" description="Helical" evidence="7">
    <location>
        <begin position="78"/>
        <end position="108"/>
    </location>
</feature>
<evidence type="ECO:0000256" key="6">
    <source>
        <dbReference type="ARBA" id="ARBA00023136"/>
    </source>
</evidence>
<dbReference type="GO" id="GO:0000041">
    <property type="term" value="P:transition metal ion transport"/>
    <property type="evidence" value="ECO:0007669"/>
    <property type="project" value="InterPro"/>
</dbReference>
<keyword evidence="6 7" id="KW-0472">Membrane</keyword>
<dbReference type="InterPro" id="IPR002751">
    <property type="entry name" value="CbiM/NikMN"/>
</dbReference>
<evidence type="ECO:0000256" key="7">
    <source>
        <dbReference type="SAM" id="Phobius"/>
    </source>
</evidence>
<dbReference type="GO" id="GO:0005886">
    <property type="term" value="C:plasma membrane"/>
    <property type="evidence" value="ECO:0007669"/>
    <property type="project" value="UniProtKB-SubCell"/>
</dbReference>
<evidence type="ECO:0000313" key="9">
    <source>
        <dbReference type="EMBL" id="CAB4698110.1"/>
    </source>
</evidence>
<keyword evidence="5 7" id="KW-1133">Transmembrane helix</keyword>
<keyword evidence="4 7" id="KW-0812">Transmembrane</keyword>
<evidence type="ECO:0000256" key="3">
    <source>
        <dbReference type="ARBA" id="ARBA00022475"/>
    </source>
</evidence>
<dbReference type="PANTHER" id="PTHR34229:SF1">
    <property type="entry name" value="METAL TRANSPORT PROTEIN HI_1621-RELATED"/>
    <property type="match status" value="1"/>
</dbReference>
<name>A0A6J6PF19_9ZZZZ</name>
<feature type="transmembrane region" description="Helical" evidence="7">
    <location>
        <begin position="20"/>
        <end position="38"/>
    </location>
</feature>
<gene>
    <name evidence="8" type="ORF">UFOPK2310_01123</name>
    <name evidence="9" type="ORF">UFOPK2625_00365</name>
</gene>
<evidence type="ECO:0000256" key="5">
    <source>
        <dbReference type="ARBA" id="ARBA00022989"/>
    </source>
</evidence>
<reference evidence="9" key="1">
    <citation type="submission" date="2020-05" db="EMBL/GenBank/DDBJ databases">
        <authorList>
            <person name="Chiriac C."/>
            <person name="Salcher M."/>
            <person name="Ghai R."/>
            <person name="Kavagutti S V."/>
        </authorList>
    </citation>
    <scope>NUCLEOTIDE SEQUENCE</scope>
</reference>
<feature type="transmembrane region" description="Helical" evidence="7">
    <location>
        <begin position="151"/>
        <end position="174"/>
    </location>
</feature>
<feature type="transmembrane region" description="Helical" evidence="7">
    <location>
        <begin position="120"/>
        <end position="139"/>
    </location>
</feature>
<accession>A0A6J6PF19</accession>
<feature type="transmembrane region" description="Helical" evidence="7">
    <location>
        <begin position="186"/>
        <end position="214"/>
    </location>
</feature>
<evidence type="ECO:0000256" key="2">
    <source>
        <dbReference type="ARBA" id="ARBA00022448"/>
    </source>
</evidence>
<dbReference type="PANTHER" id="PTHR34229">
    <property type="entry name" value="METAL TRANSPORT PROTEIN HI_1621-RELATED"/>
    <property type="match status" value="1"/>
</dbReference>
<proteinExistence type="predicted"/>
<organism evidence="9">
    <name type="scientific">freshwater metagenome</name>
    <dbReference type="NCBI Taxonomy" id="449393"/>
    <lineage>
        <taxon>unclassified sequences</taxon>
        <taxon>metagenomes</taxon>
        <taxon>ecological metagenomes</taxon>
    </lineage>
</organism>
<keyword evidence="3" id="KW-1003">Cell membrane</keyword>
<comment type="subcellular location">
    <subcellularLocation>
        <location evidence="1">Cell membrane</location>
        <topology evidence="1">Multi-pass membrane protein</topology>
    </subcellularLocation>
</comment>
<evidence type="ECO:0000313" key="8">
    <source>
        <dbReference type="EMBL" id="CAB4679377.1"/>
    </source>
</evidence>
<evidence type="ECO:0000256" key="1">
    <source>
        <dbReference type="ARBA" id="ARBA00004651"/>
    </source>
</evidence>
<dbReference type="EMBL" id="CAEZXZ010000035">
    <property type="protein sequence ID" value="CAB4698110.1"/>
    <property type="molecule type" value="Genomic_DNA"/>
</dbReference>
<evidence type="ECO:0000256" key="4">
    <source>
        <dbReference type="ARBA" id="ARBA00022692"/>
    </source>
</evidence>
<dbReference type="Pfam" id="PF01891">
    <property type="entry name" value="CbiM"/>
    <property type="match status" value="1"/>
</dbReference>
<keyword evidence="2" id="KW-0813">Transport</keyword>